<accession>Q6N5I2</accession>
<dbReference type="Gene3D" id="1.20.1260.10">
    <property type="match status" value="1"/>
</dbReference>
<evidence type="ECO:0000259" key="1">
    <source>
        <dbReference type="Pfam" id="PF13628"/>
    </source>
</evidence>
<feature type="domain" description="DUF4142" evidence="1">
    <location>
        <begin position="75"/>
        <end position="210"/>
    </location>
</feature>
<evidence type="ECO:0000313" key="2">
    <source>
        <dbReference type="EMBL" id="CAE28433.1"/>
    </source>
</evidence>
<dbReference type="InterPro" id="IPR025419">
    <property type="entry name" value="DUF4142"/>
</dbReference>
<dbReference type="PANTHER" id="PTHR38593:SF1">
    <property type="entry name" value="BLR2558 PROTEIN"/>
    <property type="match status" value="1"/>
</dbReference>
<gene>
    <name evidence="2" type="ordered locus">RPA2992</name>
</gene>
<dbReference type="Pfam" id="PF13628">
    <property type="entry name" value="DUF4142"/>
    <property type="match status" value="1"/>
</dbReference>
<dbReference type="PhylomeDB" id="Q6N5I2"/>
<dbReference type="eggNOG" id="COG3652">
    <property type="taxonomic scope" value="Bacteria"/>
</dbReference>
<organism evidence="2">
    <name type="scientific">Rhodopseudomonas palustris (strain ATCC BAA-98 / CGA009)</name>
    <dbReference type="NCBI Taxonomy" id="258594"/>
    <lineage>
        <taxon>Bacteria</taxon>
        <taxon>Pseudomonadati</taxon>
        <taxon>Pseudomonadota</taxon>
        <taxon>Alphaproteobacteria</taxon>
        <taxon>Hyphomicrobiales</taxon>
        <taxon>Nitrobacteraceae</taxon>
        <taxon>Rhodopseudomonas</taxon>
    </lineage>
</organism>
<dbReference type="InterPro" id="IPR012347">
    <property type="entry name" value="Ferritin-like"/>
</dbReference>
<dbReference type="STRING" id="258594.RPA2992"/>
<dbReference type="AlphaFoldDB" id="Q6N5I2"/>
<dbReference type="PANTHER" id="PTHR38593">
    <property type="entry name" value="BLR2558 PROTEIN"/>
    <property type="match status" value="1"/>
</dbReference>
<proteinExistence type="predicted"/>
<dbReference type="EMBL" id="BX572602">
    <property type="protein sequence ID" value="CAE28433.1"/>
    <property type="molecule type" value="Genomic_DNA"/>
</dbReference>
<protein>
    <recommendedName>
        <fullName evidence="1">DUF4142 domain-containing protein</fullName>
    </recommendedName>
</protein>
<sequence length="227" mass="24152">MEERTVDPRVWSDHRGADGSSILPLAIASDRITGEIDMKRALVLLSCILLACPAIAQTPAPSTTTTSQAPLSAATESFIQQVAISDLFETASARLALARGNEAQQQFANQMLQDHGKTSGDVRRLIVRDSLKVDVPSQLDAPHQALLDKLSANNGDDFVVTYAAQQVEAHQKAVALFQSYASNGDLPALKQWAGETLPVLKHHLEMAQKLGPAKAGAPTVGSSPAPK</sequence>
<reference evidence="2" key="1">
    <citation type="journal article" date="2004" name="Nat. Biotechnol.">
        <title>Complete genome sequence of the metabolically versatile photosynthetic bacterium Rhodopseudomonas palustris.</title>
        <authorList>
            <person name="Larimer F.W."/>
            <person name="Chain P."/>
            <person name="Hauser L."/>
            <person name="Lamerdin J."/>
            <person name="Malfatti S."/>
            <person name="Do L."/>
            <person name="Land M.L."/>
            <person name="Pelletier D.A."/>
            <person name="Beatty J.T."/>
            <person name="Lang A.S."/>
            <person name="Tabita F.R."/>
            <person name="Gibson J.L."/>
            <person name="Hanson T.E."/>
            <person name="Bobst C."/>
            <person name="Torres J.L."/>
            <person name="Peres C."/>
            <person name="Harrison F.H."/>
            <person name="Gibson J."/>
            <person name="Harwood C.S."/>
        </authorList>
    </citation>
    <scope>NUCLEOTIDE SEQUENCE [LARGE SCALE GENOMIC DNA]</scope>
    <source>
        <strain evidence="2">CGA009</strain>
    </source>
</reference>
<name>Q6N5I2_RHOPA</name>
<dbReference type="HOGENOM" id="CLU_079636_6_3_5"/>